<keyword evidence="2" id="KW-0812">Transmembrane</keyword>
<organism evidence="3 4">
    <name type="scientific">Mucor lusitanicus CBS 277.49</name>
    <dbReference type="NCBI Taxonomy" id="747725"/>
    <lineage>
        <taxon>Eukaryota</taxon>
        <taxon>Fungi</taxon>
        <taxon>Fungi incertae sedis</taxon>
        <taxon>Mucoromycota</taxon>
        <taxon>Mucoromycotina</taxon>
        <taxon>Mucoromycetes</taxon>
        <taxon>Mucorales</taxon>
        <taxon>Mucorineae</taxon>
        <taxon>Mucoraceae</taxon>
        <taxon>Mucor</taxon>
    </lineage>
</organism>
<dbReference type="STRING" id="747725.A0A168NRH1"/>
<proteinExistence type="predicted"/>
<feature type="region of interest" description="Disordered" evidence="1">
    <location>
        <begin position="223"/>
        <end position="252"/>
    </location>
</feature>
<feature type="compositionally biased region" description="Low complexity" evidence="1">
    <location>
        <begin position="148"/>
        <end position="180"/>
    </location>
</feature>
<feature type="transmembrane region" description="Helical" evidence="2">
    <location>
        <begin position="187"/>
        <end position="211"/>
    </location>
</feature>
<dbReference type="Proteomes" id="UP000077051">
    <property type="component" value="Unassembled WGS sequence"/>
</dbReference>
<name>A0A168NRH1_MUCCL</name>
<dbReference type="AlphaFoldDB" id="A0A168NRH1"/>
<evidence type="ECO:0000313" key="4">
    <source>
        <dbReference type="Proteomes" id="UP000077051"/>
    </source>
</evidence>
<keyword evidence="4" id="KW-1185">Reference proteome</keyword>
<gene>
    <name evidence="3" type="ORF">MUCCIDRAFT_160286</name>
</gene>
<dbReference type="EMBL" id="AMYB01000002">
    <property type="protein sequence ID" value="OAD06635.1"/>
    <property type="molecule type" value="Genomic_DNA"/>
</dbReference>
<sequence length="394" mass="42717">MRFSLFPALSDQAQSCSDQGNQYPFCSPVSTDVWTNGSTHDFVWNFKYAAANSLYESISLYLYYYIKFEYQNVKNFTNLDRSTGGIEVTVDDSWFLAPLNPGDSPKNWTMLGFYLPSTLNSAQELASPTSMFPRPFNFTITQFAPPGNSSTTNITNTTNSTNTNNSNDKNNGNSSNSSSSSSALPGWAIAVIVIAVIALVCGAAALIWAILISRRNKRSNKLIPIVGAGGKGGGRKGDSSKGSGEKGGLYKDSASINSQAKINAFRSTDSVPMSAAENASSVGTLASRQTYTQPFTPYDNNKLSSTDAVLLADTFRNTLGRSTADWNPPTAAGGSVPYDDPEEEELKRRRLGEALLQRQLEEDGTSVKHAGRFTRVKSLADIQKSAVFEHPTKY</sequence>
<reference evidence="3 4" key="1">
    <citation type="submission" date="2015-06" db="EMBL/GenBank/DDBJ databases">
        <title>Expansion of signal transduction pathways in fungi by whole-genome duplication.</title>
        <authorList>
            <consortium name="DOE Joint Genome Institute"/>
            <person name="Corrochano L.M."/>
            <person name="Kuo A."/>
            <person name="Marcet-Houben M."/>
            <person name="Polaino S."/>
            <person name="Salamov A."/>
            <person name="Villalobos J.M."/>
            <person name="Alvarez M.I."/>
            <person name="Avalos J."/>
            <person name="Benito E.P."/>
            <person name="Benoit I."/>
            <person name="Burger G."/>
            <person name="Camino L.P."/>
            <person name="Canovas D."/>
            <person name="Cerda-Olmedo E."/>
            <person name="Cheng J.-F."/>
            <person name="Dominguez A."/>
            <person name="Elias M."/>
            <person name="Eslava A.P."/>
            <person name="Glaser F."/>
            <person name="Grimwood J."/>
            <person name="Gutierrez G."/>
            <person name="Heitman J."/>
            <person name="Henrissat B."/>
            <person name="Iturriaga E.A."/>
            <person name="Lang B.F."/>
            <person name="Lavin J.L."/>
            <person name="Lee S."/>
            <person name="Li W."/>
            <person name="Lindquist E."/>
            <person name="Lopez-Garcia S."/>
            <person name="Luque E.M."/>
            <person name="Marcos A.T."/>
            <person name="Martin J."/>
            <person name="Mccluskey K."/>
            <person name="Medina H.R."/>
            <person name="Miralles-Duran A."/>
            <person name="Miyazaki A."/>
            <person name="Munoz-Torres E."/>
            <person name="Oguiza J.A."/>
            <person name="Ohm R."/>
            <person name="Olmedo M."/>
            <person name="Orejas M."/>
            <person name="Ortiz-Castellanos L."/>
            <person name="Pisabarro A.G."/>
            <person name="Rodriguez-Romero J."/>
            <person name="Ruiz-Herrera J."/>
            <person name="Ruiz-Vazquez R."/>
            <person name="Sanz C."/>
            <person name="Schackwitz W."/>
            <person name="Schmutz J."/>
            <person name="Shahriari M."/>
            <person name="Shelest E."/>
            <person name="Silva-Franco F."/>
            <person name="Soanes D."/>
            <person name="Syed K."/>
            <person name="Tagua V.G."/>
            <person name="Talbot N.J."/>
            <person name="Thon M."/>
            <person name="De Vries R.P."/>
            <person name="Wiebenga A."/>
            <person name="Yadav J.S."/>
            <person name="Braun E.L."/>
            <person name="Baker S."/>
            <person name="Garre V."/>
            <person name="Horwitz B."/>
            <person name="Torres-Martinez S."/>
            <person name="Idnurm A."/>
            <person name="Herrera-Estrella A."/>
            <person name="Gabaldon T."/>
            <person name="Grigoriev I.V."/>
        </authorList>
    </citation>
    <scope>NUCLEOTIDE SEQUENCE [LARGE SCALE GENOMIC DNA]</scope>
    <source>
        <strain evidence="3 4">CBS 277.49</strain>
    </source>
</reference>
<protein>
    <submittedName>
        <fullName evidence="3">Uncharacterized protein</fullName>
    </submittedName>
</protein>
<feature type="region of interest" description="Disordered" evidence="1">
    <location>
        <begin position="143"/>
        <end position="180"/>
    </location>
</feature>
<evidence type="ECO:0000256" key="2">
    <source>
        <dbReference type="SAM" id="Phobius"/>
    </source>
</evidence>
<keyword evidence="2" id="KW-1133">Transmembrane helix</keyword>
<evidence type="ECO:0000256" key="1">
    <source>
        <dbReference type="SAM" id="MobiDB-lite"/>
    </source>
</evidence>
<accession>A0A168NRH1</accession>
<dbReference type="OrthoDB" id="2278929at2759"/>
<feature type="region of interest" description="Disordered" evidence="1">
    <location>
        <begin position="320"/>
        <end position="346"/>
    </location>
</feature>
<evidence type="ECO:0000313" key="3">
    <source>
        <dbReference type="EMBL" id="OAD06635.1"/>
    </source>
</evidence>
<keyword evidence="2" id="KW-0472">Membrane</keyword>
<comment type="caution">
    <text evidence="3">The sequence shown here is derived from an EMBL/GenBank/DDBJ whole genome shotgun (WGS) entry which is preliminary data.</text>
</comment>
<dbReference type="VEuPathDB" id="FungiDB:MUCCIDRAFT_160286"/>